<dbReference type="Proteomes" id="UP000183997">
    <property type="component" value="Unassembled WGS sequence"/>
</dbReference>
<dbReference type="STRING" id="1121421.SAMN02745123_02009"/>
<dbReference type="RefSeq" id="WP_072913777.1">
    <property type="nucleotide sequence ID" value="NZ_FRAR01000014.1"/>
</dbReference>
<dbReference type="AlphaFoldDB" id="A0A1M6ST00"/>
<dbReference type="Pfam" id="PF07454">
    <property type="entry name" value="SpoIIP"/>
    <property type="match status" value="1"/>
</dbReference>
<accession>A0A1M6ST00</accession>
<keyword evidence="2" id="KW-0472">Membrane</keyword>
<gene>
    <name evidence="3" type="ORF">SAMN02745123_02009</name>
</gene>
<dbReference type="OrthoDB" id="1633470at2"/>
<feature type="transmembrane region" description="Helical" evidence="2">
    <location>
        <begin position="348"/>
        <end position="367"/>
    </location>
</feature>
<feature type="region of interest" description="Disordered" evidence="1">
    <location>
        <begin position="391"/>
        <end position="428"/>
    </location>
</feature>
<name>A0A1M6ST00_9FIRM</name>
<dbReference type="InterPro" id="IPR010897">
    <property type="entry name" value="Spore_II_P"/>
</dbReference>
<feature type="region of interest" description="Disordered" evidence="1">
    <location>
        <begin position="318"/>
        <end position="339"/>
    </location>
</feature>
<evidence type="ECO:0000313" key="4">
    <source>
        <dbReference type="Proteomes" id="UP000183997"/>
    </source>
</evidence>
<keyword evidence="4" id="KW-1185">Reference proteome</keyword>
<evidence type="ECO:0000256" key="2">
    <source>
        <dbReference type="SAM" id="Phobius"/>
    </source>
</evidence>
<keyword evidence="2" id="KW-1133">Transmembrane helix</keyword>
<feature type="compositionally biased region" description="Basic and acidic residues" evidence="1">
    <location>
        <begin position="409"/>
        <end position="428"/>
    </location>
</feature>
<evidence type="ECO:0000313" key="3">
    <source>
        <dbReference type="EMBL" id="SHK47851.1"/>
    </source>
</evidence>
<keyword evidence="2" id="KW-0812">Transmembrane</keyword>
<organism evidence="3 4">
    <name type="scientific">Desulforamulus aeronauticus DSM 10349</name>
    <dbReference type="NCBI Taxonomy" id="1121421"/>
    <lineage>
        <taxon>Bacteria</taxon>
        <taxon>Bacillati</taxon>
        <taxon>Bacillota</taxon>
        <taxon>Clostridia</taxon>
        <taxon>Eubacteriales</taxon>
        <taxon>Peptococcaceae</taxon>
        <taxon>Desulforamulus</taxon>
    </lineage>
</organism>
<evidence type="ECO:0000256" key="1">
    <source>
        <dbReference type="SAM" id="MobiDB-lite"/>
    </source>
</evidence>
<reference evidence="4" key="1">
    <citation type="submission" date="2016-11" db="EMBL/GenBank/DDBJ databases">
        <authorList>
            <person name="Varghese N."/>
            <person name="Submissions S."/>
        </authorList>
    </citation>
    <scope>NUCLEOTIDE SEQUENCE [LARGE SCALE GENOMIC DNA]</scope>
    <source>
        <strain evidence="4">DSM 10349</strain>
    </source>
</reference>
<dbReference type="EMBL" id="FRAR01000014">
    <property type="protein sequence ID" value="SHK47851.1"/>
    <property type="molecule type" value="Genomic_DNA"/>
</dbReference>
<dbReference type="NCBIfam" id="TIGR02867">
    <property type="entry name" value="spore_II_P"/>
    <property type="match status" value="1"/>
</dbReference>
<proteinExistence type="predicted"/>
<sequence length="428" mass="46032">MKIKRFRIIFSICLMLVGIGIINRVSLVDVVLPAWNPASILSGQGLDHQVGTAVKIVDNKGNVISQACQGVSVGDEIINSEGKHFRITKLEKDRAVVKSLGMDQELLAWNEYLTDERLAMAAATRKSGAVGIYHTHTDESYVPSDGIESKPFKGGIYDVGQTFSTQLKEKSGGTILYDRTPHDPHDNTAYQRSRRTATKLMKENPVALIDVHRDGIPDPDYYSAKIADTNVTKLRLVVGRQNPNMQANLTFAKKMMAYANKVHPGIVKEIFMAKGNYNQDLMPTALLIEAGTHTNTKGQAERGITLFADAVPTVLGIEGGPTEAPGTNGEKGITGTGGGAENSGGWKAVGWILGLTLLLGGGFLLISTGSLKGVGDRINAFGKEFSNYLGPVKKMAGGKKKANKGTKGSPKDQADRAAIDHRDDVTED</sequence>
<protein>
    <submittedName>
        <fullName evidence="3">Stage II sporulation protein P</fullName>
    </submittedName>
</protein>